<accession>A0A4S8HN97</accession>
<dbReference type="Gene3D" id="3.20.20.80">
    <property type="entry name" value="Glycosidases"/>
    <property type="match status" value="1"/>
</dbReference>
<keyword evidence="5" id="KW-1185">Reference proteome</keyword>
<evidence type="ECO:0000313" key="5">
    <source>
        <dbReference type="Proteomes" id="UP000306918"/>
    </source>
</evidence>
<proteinExistence type="predicted"/>
<keyword evidence="1 2" id="KW-0732">Signal</keyword>
<comment type="caution">
    <text evidence="4">The sequence shown here is derived from an EMBL/GenBank/DDBJ whole genome shotgun (WGS) entry which is preliminary data.</text>
</comment>
<dbReference type="PANTHER" id="PTHR43405:SF1">
    <property type="entry name" value="GLYCOSYL HYDROLASE DIGH"/>
    <property type="match status" value="1"/>
</dbReference>
<reference evidence="4 5" key="1">
    <citation type="submission" date="2019-04" db="EMBL/GenBank/DDBJ databases">
        <title>Niastella caeni sp. nov., isolated from activated sludge.</title>
        <authorList>
            <person name="Sheng M."/>
        </authorList>
    </citation>
    <scope>NUCLEOTIDE SEQUENCE [LARGE SCALE GENOMIC DNA]</scope>
    <source>
        <strain evidence="4 5">HX-2-15</strain>
    </source>
</reference>
<dbReference type="SUPFAM" id="SSF51445">
    <property type="entry name" value="(Trans)glycosidases"/>
    <property type="match status" value="1"/>
</dbReference>
<evidence type="ECO:0000256" key="2">
    <source>
        <dbReference type="SAM" id="SignalP"/>
    </source>
</evidence>
<dbReference type="InterPro" id="IPR017853">
    <property type="entry name" value="GH"/>
</dbReference>
<dbReference type="InterPro" id="IPR003790">
    <property type="entry name" value="GHL10"/>
</dbReference>
<feature type="domain" description="Glycosyl hydrolase-like 10" evidence="3">
    <location>
        <begin position="25"/>
        <end position="327"/>
    </location>
</feature>
<gene>
    <name evidence="4" type="ORF">FAM09_17900</name>
</gene>
<dbReference type="EMBL" id="STFF01000005">
    <property type="protein sequence ID" value="THU36840.1"/>
    <property type="molecule type" value="Genomic_DNA"/>
</dbReference>
<dbReference type="InterPro" id="IPR052177">
    <property type="entry name" value="Divisome_Glycosyl_Hydrolase"/>
</dbReference>
<dbReference type="RefSeq" id="WP_136578516.1">
    <property type="nucleotide sequence ID" value="NZ_STFF01000005.1"/>
</dbReference>
<dbReference type="Pfam" id="PF02638">
    <property type="entry name" value="GHL10"/>
    <property type="match status" value="1"/>
</dbReference>
<dbReference type="AlphaFoldDB" id="A0A4S8HN97"/>
<feature type="signal peptide" evidence="2">
    <location>
        <begin position="1"/>
        <end position="20"/>
    </location>
</feature>
<dbReference type="OrthoDB" id="9773203at2"/>
<evidence type="ECO:0000256" key="1">
    <source>
        <dbReference type="ARBA" id="ARBA00022729"/>
    </source>
</evidence>
<protein>
    <recommendedName>
        <fullName evidence="3">Glycosyl hydrolase-like 10 domain-containing protein</fullName>
    </recommendedName>
</protein>
<sequence>MKRTTILLVGACFLVFNVVAQPKYEFRAAWIATVDNIDWPTRGNYNTESQKAEYIHLLDMHKRNGLNAVIVQVRPCADAFYPSQYEPWSQWLTGKQGKAPVPYYDPMQFMVEEAHKRGMEFHAWCNPYRAEFQIGKSSIAANHITKMHPEWFLSYGGTRYFDPGNKEAQHYVVNVIRDIVSRYDIDAVHFDDYFYPYPISGKEFPDKDSYQKYGNGLSLADWRRSNTDSIILKLSNAIKEENRLCRFGISPFAIWKNRSQDPEGSETQSMTNYNELYADILLWLKSGWIDYVAPQIYFEFGHPRAAYEVLLDWWAKHSYGRHCYVGLGIFKAGTNAAWRDKTQIPRQIQAMRKYPEIQGAIYFSTASFLKNPLGWNDSLRFNYYKEPALVPPMSWLDSVRPGTPDVVSIKPVDTTLRIEVVRTTADKRKIKAYRLYACYNEEYSNNNFYNAQLIGCRFDQCDTCVFYAPLRSDKKFVRFYVTTLDDENNESKPYPNWPIKLEAVKVDRLGWTLNKETNTAAIPPTP</sequence>
<organism evidence="4 5">
    <name type="scientific">Niastella caeni</name>
    <dbReference type="NCBI Taxonomy" id="2569763"/>
    <lineage>
        <taxon>Bacteria</taxon>
        <taxon>Pseudomonadati</taxon>
        <taxon>Bacteroidota</taxon>
        <taxon>Chitinophagia</taxon>
        <taxon>Chitinophagales</taxon>
        <taxon>Chitinophagaceae</taxon>
        <taxon>Niastella</taxon>
    </lineage>
</organism>
<dbReference type="PANTHER" id="PTHR43405">
    <property type="entry name" value="GLYCOSYL HYDROLASE DIGH"/>
    <property type="match status" value="1"/>
</dbReference>
<evidence type="ECO:0000259" key="3">
    <source>
        <dbReference type="Pfam" id="PF02638"/>
    </source>
</evidence>
<evidence type="ECO:0000313" key="4">
    <source>
        <dbReference type="EMBL" id="THU36840.1"/>
    </source>
</evidence>
<name>A0A4S8HN97_9BACT</name>
<feature type="chain" id="PRO_5020883021" description="Glycosyl hydrolase-like 10 domain-containing protein" evidence="2">
    <location>
        <begin position="21"/>
        <end position="526"/>
    </location>
</feature>
<dbReference type="Proteomes" id="UP000306918">
    <property type="component" value="Unassembled WGS sequence"/>
</dbReference>